<sequence length="249" mass="27925">MSRPELSIIIPTYNESKNIETMIVRVHDSLKQHKINEEIIVVDDSSPDGTAELATSLGKQYPVRVYIRTQRVGPGAAILDGIRLAAAPVACVMDGDLSHPPEALPKMFDLIREKRALLVIGSRHIKGGGTSKWIWYRKFFSWGARQLGKLLTPVNDLTSGFFMFDKKILEEAEIDPIGCKVGLELMIKGKHGGQVVEYPIIFSERAAGESKMGWRETRQYIEHLFALSWWKFKRVFLPFLSPSGRGGSA</sequence>
<dbReference type="EMBL" id="METM01000002">
    <property type="protein sequence ID" value="OGB90952.1"/>
    <property type="molecule type" value="Genomic_DNA"/>
</dbReference>
<dbReference type="InterPro" id="IPR001173">
    <property type="entry name" value="Glyco_trans_2-like"/>
</dbReference>
<evidence type="ECO:0000256" key="1">
    <source>
        <dbReference type="ARBA" id="ARBA00006739"/>
    </source>
</evidence>
<reference evidence="5 6" key="1">
    <citation type="journal article" date="2016" name="Nat. Commun.">
        <title>Thousands of microbial genomes shed light on interconnected biogeochemical processes in an aquifer system.</title>
        <authorList>
            <person name="Anantharaman K."/>
            <person name="Brown C.T."/>
            <person name="Hug L.A."/>
            <person name="Sharon I."/>
            <person name="Castelle C.J."/>
            <person name="Probst A.J."/>
            <person name="Thomas B.C."/>
            <person name="Singh A."/>
            <person name="Wilkins M.J."/>
            <person name="Karaoz U."/>
            <person name="Brodie E.L."/>
            <person name="Williams K.H."/>
            <person name="Hubbard S.S."/>
            <person name="Banfield J.F."/>
        </authorList>
    </citation>
    <scope>NUCLEOTIDE SEQUENCE [LARGE SCALE GENOMIC DNA]</scope>
</reference>
<dbReference type="CDD" id="cd06442">
    <property type="entry name" value="DPM1_like"/>
    <property type="match status" value="1"/>
</dbReference>
<keyword evidence="3" id="KW-0808">Transferase</keyword>
<dbReference type="Gene3D" id="3.90.550.10">
    <property type="entry name" value="Spore Coat Polysaccharide Biosynthesis Protein SpsA, Chain A"/>
    <property type="match status" value="1"/>
</dbReference>
<evidence type="ECO:0000313" key="5">
    <source>
        <dbReference type="EMBL" id="OGB90952.1"/>
    </source>
</evidence>
<dbReference type="PANTHER" id="PTHR43398">
    <property type="entry name" value="DOLICHOL-PHOSPHATE MANNOSYLTRANSFERASE SUBUNIT 1"/>
    <property type="match status" value="1"/>
</dbReference>
<dbReference type="GO" id="GO:0016020">
    <property type="term" value="C:membrane"/>
    <property type="evidence" value="ECO:0007669"/>
    <property type="project" value="GOC"/>
</dbReference>
<dbReference type="PANTHER" id="PTHR43398:SF1">
    <property type="entry name" value="DOLICHOL-PHOSPHATE MANNOSYLTRANSFERASE SUBUNIT 1"/>
    <property type="match status" value="1"/>
</dbReference>
<dbReference type="AlphaFoldDB" id="A0A1F4Q6S9"/>
<dbReference type="GO" id="GO:0006488">
    <property type="term" value="P:dolichol-linked oligosaccharide biosynthetic process"/>
    <property type="evidence" value="ECO:0007669"/>
    <property type="project" value="TreeGrafter"/>
</dbReference>
<protein>
    <recommendedName>
        <fullName evidence="4">Glycosyltransferase 2-like domain-containing protein</fullName>
    </recommendedName>
</protein>
<dbReference type="GO" id="GO:0035269">
    <property type="term" value="P:protein O-linked glycosylation via mannose"/>
    <property type="evidence" value="ECO:0007669"/>
    <property type="project" value="TreeGrafter"/>
</dbReference>
<evidence type="ECO:0000256" key="2">
    <source>
        <dbReference type="ARBA" id="ARBA00022676"/>
    </source>
</evidence>
<dbReference type="GO" id="GO:0004582">
    <property type="term" value="F:dolichyl-phosphate beta-D-mannosyltransferase activity"/>
    <property type="evidence" value="ECO:0007669"/>
    <property type="project" value="InterPro"/>
</dbReference>
<evidence type="ECO:0000313" key="6">
    <source>
        <dbReference type="Proteomes" id="UP000178724"/>
    </source>
</evidence>
<dbReference type="SUPFAM" id="SSF53448">
    <property type="entry name" value="Nucleotide-diphospho-sugar transferases"/>
    <property type="match status" value="1"/>
</dbReference>
<dbReference type="Proteomes" id="UP000178724">
    <property type="component" value="Unassembled WGS sequence"/>
</dbReference>
<dbReference type="Pfam" id="PF00535">
    <property type="entry name" value="Glycos_transf_2"/>
    <property type="match status" value="1"/>
</dbReference>
<dbReference type="InterPro" id="IPR029044">
    <property type="entry name" value="Nucleotide-diphossugar_trans"/>
</dbReference>
<keyword evidence="2" id="KW-0328">Glycosyltransferase</keyword>
<dbReference type="GO" id="GO:0006506">
    <property type="term" value="P:GPI anchor biosynthetic process"/>
    <property type="evidence" value="ECO:0007669"/>
    <property type="project" value="TreeGrafter"/>
</dbReference>
<evidence type="ECO:0000256" key="3">
    <source>
        <dbReference type="ARBA" id="ARBA00022679"/>
    </source>
</evidence>
<proteinExistence type="inferred from homology"/>
<feature type="domain" description="Glycosyltransferase 2-like" evidence="4">
    <location>
        <begin position="7"/>
        <end position="171"/>
    </location>
</feature>
<evidence type="ECO:0000259" key="4">
    <source>
        <dbReference type="Pfam" id="PF00535"/>
    </source>
</evidence>
<dbReference type="InterPro" id="IPR039528">
    <property type="entry name" value="DPM1-like"/>
</dbReference>
<gene>
    <name evidence="5" type="ORF">A2625_06635</name>
</gene>
<accession>A0A1F4Q6S9</accession>
<organism evidence="5 6">
    <name type="scientific">candidate division WOR-1 bacterium RIFCSPHIGHO2_01_FULL_53_15</name>
    <dbReference type="NCBI Taxonomy" id="1802564"/>
    <lineage>
        <taxon>Bacteria</taxon>
        <taxon>Bacillati</taxon>
        <taxon>Saganbacteria</taxon>
    </lineage>
</organism>
<name>A0A1F4Q6S9_UNCSA</name>
<comment type="similarity">
    <text evidence="1">Belongs to the glycosyltransferase 2 family.</text>
</comment>
<comment type="caution">
    <text evidence="5">The sequence shown here is derived from an EMBL/GenBank/DDBJ whole genome shotgun (WGS) entry which is preliminary data.</text>
</comment>